<proteinExistence type="predicted"/>
<dbReference type="PANTHER" id="PTHR44688:SF16">
    <property type="entry name" value="DNA-BINDING TRANSCRIPTIONAL ACTIVATOR DEVR_DOSR"/>
    <property type="match status" value="1"/>
</dbReference>
<evidence type="ECO:0000256" key="4">
    <source>
        <dbReference type="PROSITE-ProRule" id="PRU00169"/>
    </source>
</evidence>
<accession>A0ABV6CTE8</accession>
<dbReference type="InterPro" id="IPR036388">
    <property type="entry name" value="WH-like_DNA-bd_sf"/>
</dbReference>
<feature type="domain" description="HTH luxR-type" evidence="5">
    <location>
        <begin position="136"/>
        <end position="201"/>
    </location>
</feature>
<evidence type="ECO:0000256" key="1">
    <source>
        <dbReference type="ARBA" id="ARBA00023015"/>
    </source>
</evidence>
<dbReference type="SUPFAM" id="SSF46894">
    <property type="entry name" value="C-terminal effector domain of the bipartite response regulators"/>
    <property type="match status" value="1"/>
</dbReference>
<feature type="domain" description="Response regulatory" evidence="6">
    <location>
        <begin position="6"/>
        <end position="120"/>
    </location>
</feature>
<evidence type="ECO:0000256" key="3">
    <source>
        <dbReference type="ARBA" id="ARBA00023163"/>
    </source>
</evidence>
<keyword evidence="2" id="KW-0238">DNA-binding</keyword>
<evidence type="ECO:0000256" key="2">
    <source>
        <dbReference type="ARBA" id="ARBA00023125"/>
    </source>
</evidence>
<reference evidence="7 8" key="1">
    <citation type="submission" date="2024-09" db="EMBL/GenBank/DDBJ databases">
        <authorList>
            <person name="Sun Q."/>
            <person name="Mori K."/>
        </authorList>
    </citation>
    <scope>NUCLEOTIDE SEQUENCE [LARGE SCALE GENOMIC DNA]</scope>
    <source>
        <strain evidence="7 8">CCM 7706</strain>
    </source>
</reference>
<dbReference type="PROSITE" id="PS50043">
    <property type="entry name" value="HTH_LUXR_2"/>
    <property type="match status" value="1"/>
</dbReference>
<dbReference type="Pfam" id="PF00072">
    <property type="entry name" value="Response_reg"/>
    <property type="match status" value="1"/>
</dbReference>
<dbReference type="InterPro" id="IPR016032">
    <property type="entry name" value="Sig_transdc_resp-reg_C-effctor"/>
</dbReference>
<dbReference type="SMART" id="SM00421">
    <property type="entry name" value="HTH_LUXR"/>
    <property type="match status" value="1"/>
</dbReference>
<keyword evidence="4" id="KW-0597">Phosphoprotein</keyword>
<keyword evidence="3" id="KW-0804">Transcription</keyword>
<keyword evidence="1" id="KW-0805">Transcription regulation</keyword>
<organism evidence="7 8">
    <name type="scientific">Novosphingobium soli</name>
    <dbReference type="NCBI Taxonomy" id="574956"/>
    <lineage>
        <taxon>Bacteria</taxon>
        <taxon>Pseudomonadati</taxon>
        <taxon>Pseudomonadota</taxon>
        <taxon>Alphaproteobacteria</taxon>
        <taxon>Sphingomonadales</taxon>
        <taxon>Sphingomonadaceae</taxon>
        <taxon>Novosphingobium</taxon>
    </lineage>
</organism>
<dbReference type="InterPro" id="IPR000792">
    <property type="entry name" value="Tscrpt_reg_LuxR_C"/>
</dbReference>
<dbReference type="InterPro" id="IPR011006">
    <property type="entry name" value="CheY-like_superfamily"/>
</dbReference>
<dbReference type="RefSeq" id="WP_379486193.1">
    <property type="nucleotide sequence ID" value="NZ_JBHLWK010000006.1"/>
</dbReference>
<keyword evidence="8" id="KW-1185">Reference proteome</keyword>
<dbReference type="PANTHER" id="PTHR44688">
    <property type="entry name" value="DNA-BINDING TRANSCRIPTIONAL ACTIVATOR DEVR_DOSR"/>
    <property type="match status" value="1"/>
</dbReference>
<dbReference type="PROSITE" id="PS00622">
    <property type="entry name" value="HTH_LUXR_1"/>
    <property type="match status" value="1"/>
</dbReference>
<dbReference type="Pfam" id="PF00196">
    <property type="entry name" value="GerE"/>
    <property type="match status" value="1"/>
</dbReference>
<comment type="caution">
    <text evidence="7">The sequence shown here is derived from an EMBL/GenBank/DDBJ whole genome shotgun (WGS) entry which is preliminary data.</text>
</comment>
<dbReference type="Proteomes" id="UP001589798">
    <property type="component" value="Unassembled WGS sequence"/>
</dbReference>
<dbReference type="Gene3D" id="1.10.10.10">
    <property type="entry name" value="Winged helix-like DNA-binding domain superfamily/Winged helix DNA-binding domain"/>
    <property type="match status" value="1"/>
</dbReference>
<evidence type="ECO:0000313" key="7">
    <source>
        <dbReference type="EMBL" id="MFC0203291.1"/>
    </source>
</evidence>
<dbReference type="PROSITE" id="PS50110">
    <property type="entry name" value="RESPONSE_REGULATORY"/>
    <property type="match status" value="1"/>
</dbReference>
<evidence type="ECO:0000259" key="6">
    <source>
        <dbReference type="PROSITE" id="PS50110"/>
    </source>
</evidence>
<evidence type="ECO:0000313" key="8">
    <source>
        <dbReference type="Proteomes" id="UP001589798"/>
    </source>
</evidence>
<dbReference type="Gene3D" id="3.40.50.2300">
    <property type="match status" value="1"/>
</dbReference>
<dbReference type="EMBL" id="JBHLWK010000006">
    <property type="protein sequence ID" value="MFC0203291.1"/>
    <property type="molecule type" value="Genomic_DNA"/>
</dbReference>
<evidence type="ECO:0000259" key="5">
    <source>
        <dbReference type="PROSITE" id="PS50043"/>
    </source>
</evidence>
<dbReference type="SUPFAM" id="SSF52172">
    <property type="entry name" value="CheY-like"/>
    <property type="match status" value="1"/>
</dbReference>
<feature type="modified residue" description="4-aspartylphosphate" evidence="4">
    <location>
        <position position="55"/>
    </location>
</feature>
<protein>
    <submittedName>
        <fullName evidence="7">Response regulator transcription factor</fullName>
    </submittedName>
</protein>
<gene>
    <name evidence="7" type="ORF">ACFFJC_03295</name>
</gene>
<dbReference type="CDD" id="cd06170">
    <property type="entry name" value="LuxR_C_like"/>
    <property type="match status" value="1"/>
</dbReference>
<name>A0ABV6CTE8_9SPHN</name>
<dbReference type="PRINTS" id="PR00038">
    <property type="entry name" value="HTHLUXR"/>
</dbReference>
<sequence>MGKRRVVHLVDDDEAIRKSVGFTLRKAGFVVQLYTSGVEFLQNADEAETGCVLLDMHMPVIDGLQVQAAMAERGIAMPVVVLTANGDVALAVQAMKGGAVDFLAKPIEKASLLDAIERGFARIEHVDRRTAEQAQAREQIAALTPREQEVLEGMAQGYPNKTIAYDLGISSRTVEVHRASLMLKLGVQTQADALRIAFTAGMGKGPKK</sequence>
<dbReference type="InterPro" id="IPR001789">
    <property type="entry name" value="Sig_transdc_resp-reg_receiver"/>
</dbReference>
<dbReference type="SMART" id="SM00448">
    <property type="entry name" value="REC"/>
    <property type="match status" value="1"/>
</dbReference>